<comment type="caution">
    <text evidence="5">The sequence shown here is derived from an EMBL/GenBank/DDBJ whole genome shotgun (WGS) entry which is preliminary data.</text>
</comment>
<dbReference type="Gene3D" id="3.40.50.300">
    <property type="entry name" value="P-loop containing nucleotide triphosphate hydrolases"/>
    <property type="match status" value="1"/>
</dbReference>
<dbReference type="GO" id="GO:0005524">
    <property type="term" value="F:ATP binding"/>
    <property type="evidence" value="ECO:0007669"/>
    <property type="project" value="UniProtKB-KW"/>
</dbReference>
<feature type="region of interest" description="Disordered" evidence="3">
    <location>
        <begin position="206"/>
        <end position="260"/>
    </location>
</feature>
<dbReference type="GO" id="GO:0006000">
    <property type="term" value="P:fructose metabolic process"/>
    <property type="evidence" value="ECO:0007669"/>
    <property type="project" value="InterPro"/>
</dbReference>
<name>A0A2T7A8F6_TUBBO</name>
<keyword evidence="2" id="KW-0067">ATP-binding</keyword>
<dbReference type="SUPFAM" id="SSF52540">
    <property type="entry name" value="P-loop containing nucleoside triphosphate hydrolases"/>
    <property type="match status" value="1"/>
</dbReference>
<keyword evidence="1" id="KW-0547">Nucleotide-binding</keyword>
<dbReference type="Proteomes" id="UP000244722">
    <property type="component" value="Unassembled WGS sequence"/>
</dbReference>
<dbReference type="SUPFAM" id="SSF53254">
    <property type="entry name" value="Phosphoglycerate mutase-like"/>
    <property type="match status" value="1"/>
</dbReference>
<dbReference type="InterPro" id="IPR013078">
    <property type="entry name" value="His_Pase_superF_clade-1"/>
</dbReference>
<feature type="compositionally biased region" description="Polar residues" evidence="3">
    <location>
        <begin position="234"/>
        <end position="247"/>
    </location>
</feature>
<sequence length="703" mass="78326">MAPSVQSSPQVTNPRSPKMMSRCPRSPRIVSAFLSPVPLPASNAPQNMLPLDNAFNGGPQQPPQSTSPHPLKQTQHSSIAKSVMSTPGMARTNSAGKEGIQLLSPPNQLSAGQALTDTPATTAPNSPRIRATTLDIPGLTKSRVSPDGRIACRDIGAKLVIVMVGLPARGKSYITQKVARYLNWLQHDTKIFNVGHRRRIAAGAHDNLANDEPPHPSVKHAGPATPATLLHGTSPKSLSSLVNSNSRPGGHRRTDSVTSIDIDGGVDQSATFFDPANKAAAELREKVAMETLDELLDYILNRGGSVGILDATNSTLERRKAVVDRVREVAGKELGVLFLESECHDQQLLEANMRLKLSGPDYKGQDPVKALEDFKKRVEIYEKNYVPLGEYEEKAGMQFIKMIDVGRKIVTHQTKGFLAAQTVYFLLNFNLAHRQIWITRHGESLDNVAGKIGGNASLSENGEKYAKTLAQFMDVERKKFREKQLHKHECSHMPPRPGDTTPPNPEYSNCCTQDEEGRPLEKNFCVWTSMLARSIETAQFFDDEEYDVKEMRMLNELNAGVAEGLTYDEIKHQYPKEYDLRRDDKLHYRYPGAGGESYLDVINRLRAVIVEVERMTDHVLLIGHRVVARVLLAYFLGLEREDVAKLDVPLGTIYVLEPKPYGVEFRAYKYNSETEWFDFQPDFKLKNEEQKDIKVNVKVAKST</sequence>
<dbReference type="GO" id="GO:0006003">
    <property type="term" value="P:fructose 2,6-bisphosphate metabolic process"/>
    <property type="evidence" value="ECO:0007669"/>
    <property type="project" value="InterPro"/>
</dbReference>
<evidence type="ECO:0000256" key="3">
    <source>
        <dbReference type="SAM" id="MobiDB-lite"/>
    </source>
</evidence>
<evidence type="ECO:0000313" key="5">
    <source>
        <dbReference type="EMBL" id="PUU83995.1"/>
    </source>
</evidence>
<feature type="domain" description="6-phosphofructo-2-kinase" evidence="4">
    <location>
        <begin position="156"/>
        <end position="208"/>
    </location>
</feature>
<dbReference type="SMART" id="SM00855">
    <property type="entry name" value="PGAM"/>
    <property type="match status" value="1"/>
</dbReference>
<dbReference type="EMBL" id="NESQ01000005">
    <property type="protein sequence ID" value="PUU83995.1"/>
    <property type="molecule type" value="Genomic_DNA"/>
</dbReference>
<evidence type="ECO:0000256" key="1">
    <source>
        <dbReference type="ARBA" id="ARBA00022741"/>
    </source>
</evidence>
<dbReference type="InterPro" id="IPR003094">
    <property type="entry name" value="6Pfruct_kin"/>
</dbReference>
<feature type="region of interest" description="Disordered" evidence="3">
    <location>
        <begin position="1"/>
        <end position="93"/>
    </location>
</feature>
<protein>
    <submittedName>
        <fullName evidence="5">6-phosphofructo-2-kinase-domain-containing protein</fullName>
    </submittedName>
</protein>
<dbReference type="Pfam" id="PF00300">
    <property type="entry name" value="His_Phos_1"/>
    <property type="match status" value="1"/>
</dbReference>
<dbReference type="GO" id="GO:0003873">
    <property type="term" value="F:6-phosphofructo-2-kinase activity"/>
    <property type="evidence" value="ECO:0007669"/>
    <property type="project" value="InterPro"/>
</dbReference>
<dbReference type="PRINTS" id="PR00991">
    <property type="entry name" value="6PFRUCTKNASE"/>
</dbReference>
<keyword evidence="5" id="KW-0418">Kinase</keyword>
<keyword evidence="5" id="KW-0808">Transferase</keyword>
<dbReference type="PANTHER" id="PTHR10606:SF32">
    <property type="entry name" value="6-PHOSPHOFRUCTO-2-KINASE 1"/>
    <property type="match status" value="1"/>
</dbReference>
<dbReference type="PROSITE" id="PS00175">
    <property type="entry name" value="PG_MUTASE"/>
    <property type="match status" value="1"/>
</dbReference>
<evidence type="ECO:0000259" key="4">
    <source>
        <dbReference type="Pfam" id="PF01591"/>
    </source>
</evidence>
<reference evidence="5 6" key="1">
    <citation type="submission" date="2017-04" db="EMBL/GenBank/DDBJ databases">
        <title>Draft genome sequence of Tuber borchii Vittad., a whitish edible truffle.</title>
        <authorList>
            <consortium name="DOE Joint Genome Institute"/>
            <person name="Murat C."/>
            <person name="Kuo A."/>
            <person name="Barry K.W."/>
            <person name="Clum A."/>
            <person name="Dockter R.B."/>
            <person name="Fauchery L."/>
            <person name="Iotti M."/>
            <person name="Kohler A."/>
            <person name="Labutti K."/>
            <person name="Lindquist E.A."/>
            <person name="Lipzen A."/>
            <person name="Ohm R.A."/>
            <person name="Wang M."/>
            <person name="Grigoriev I.V."/>
            <person name="Zambonelli A."/>
            <person name="Martin F.M."/>
        </authorList>
    </citation>
    <scope>NUCLEOTIDE SEQUENCE [LARGE SCALE GENOMIC DNA]</scope>
    <source>
        <strain evidence="5 6">Tbo3840</strain>
    </source>
</reference>
<gene>
    <name evidence="5" type="ORF">B9Z19DRAFT_1060585</name>
</gene>
<dbReference type="InterPro" id="IPR013079">
    <property type="entry name" value="6Phosfructo_kin"/>
</dbReference>
<evidence type="ECO:0000313" key="6">
    <source>
        <dbReference type="Proteomes" id="UP000244722"/>
    </source>
</evidence>
<dbReference type="Pfam" id="PF01591">
    <property type="entry name" value="6PF2K"/>
    <property type="match status" value="2"/>
</dbReference>
<accession>A0A2T7A8F6</accession>
<feature type="domain" description="6-phosphofructo-2-kinase" evidence="4">
    <location>
        <begin position="263"/>
        <end position="431"/>
    </location>
</feature>
<dbReference type="InterPro" id="IPR027417">
    <property type="entry name" value="P-loop_NTPase"/>
</dbReference>
<dbReference type="Gene3D" id="3.40.50.1240">
    <property type="entry name" value="Phosphoglycerate mutase-like"/>
    <property type="match status" value="1"/>
</dbReference>
<dbReference type="CDD" id="cd07067">
    <property type="entry name" value="HP_PGM_like"/>
    <property type="match status" value="1"/>
</dbReference>
<dbReference type="OrthoDB" id="267323at2759"/>
<dbReference type="STRING" id="42251.A0A2T7A8F6"/>
<dbReference type="AlphaFoldDB" id="A0A2T7A8F6"/>
<dbReference type="InterPro" id="IPR029033">
    <property type="entry name" value="His_PPase_superfam"/>
</dbReference>
<dbReference type="GO" id="GO:0005829">
    <property type="term" value="C:cytosol"/>
    <property type="evidence" value="ECO:0007669"/>
    <property type="project" value="TreeGrafter"/>
</dbReference>
<dbReference type="PANTHER" id="PTHR10606">
    <property type="entry name" value="6-PHOSPHOFRUCTO-2-KINASE/FRUCTOSE-2,6-BISPHOSPHATASE"/>
    <property type="match status" value="1"/>
</dbReference>
<keyword evidence="6" id="KW-1185">Reference proteome</keyword>
<dbReference type="InterPro" id="IPR001345">
    <property type="entry name" value="PG/BPGM_mutase_AS"/>
</dbReference>
<evidence type="ECO:0000256" key="2">
    <source>
        <dbReference type="ARBA" id="ARBA00022840"/>
    </source>
</evidence>
<feature type="compositionally biased region" description="Polar residues" evidence="3">
    <location>
        <begin position="66"/>
        <end position="93"/>
    </location>
</feature>
<proteinExistence type="predicted"/>
<organism evidence="5 6">
    <name type="scientific">Tuber borchii</name>
    <name type="common">White truffle</name>
    <dbReference type="NCBI Taxonomy" id="42251"/>
    <lineage>
        <taxon>Eukaryota</taxon>
        <taxon>Fungi</taxon>
        <taxon>Dikarya</taxon>
        <taxon>Ascomycota</taxon>
        <taxon>Pezizomycotina</taxon>
        <taxon>Pezizomycetes</taxon>
        <taxon>Pezizales</taxon>
        <taxon>Tuberaceae</taxon>
        <taxon>Tuber</taxon>
    </lineage>
</organism>
<dbReference type="PIRSF" id="PIRSF000709">
    <property type="entry name" value="6PFK_2-Ptase"/>
    <property type="match status" value="1"/>
</dbReference>
<feature type="compositionally biased region" description="Polar residues" evidence="3">
    <location>
        <begin position="1"/>
        <end position="15"/>
    </location>
</feature>